<proteinExistence type="predicted"/>
<dbReference type="OrthoDB" id="9761531at2"/>
<dbReference type="InterPro" id="IPR052159">
    <property type="entry name" value="Competence_DNA_uptake"/>
</dbReference>
<dbReference type="SMART" id="SM00849">
    <property type="entry name" value="Lactamase_B"/>
    <property type="match status" value="1"/>
</dbReference>
<evidence type="ECO:0000313" key="2">
    <source>
        <dbReference type="EMBL" id="SES97531.1"/>
    </source>
</evidence>
<dbReference type="PANTHER" id="PTHR30619">
    <property type="entry name" value="DNA INTERNALIZATION/COMPETENCE PROTEIN COMEC/REC2"/>
    <property type="match status" value="1"/>
</dbReference>
<dbReference type="SUPFAM" id="SSF56281">
    <property type="entry name" value="Metallo-hydrolase/oxidoreductase"/>
    <property type="match status" value="1"/>
</dbReference>
<sequence length="285" mass="32034">MDKWFRNSLLVLILLTLFFTGCNLYSEPTPEGTLKVHFIDVGQGDSILIQEKDYVMLIDGGDRSAGEKVAQYLKELGIQRINTVVGTHPHADHIGGLIQVLENFTVDEVIDPGVIHTTKTFEDYLTIIDQKNIKFTEGRAGMRVDVKNGFYFKILHPSNPSSRELNNASIVIKLVYGDINFLFTGDIEREAELEILDSVSRQTLKSQVLKVAHHGSSTSTTREFLQMVSPQIGIIMVGEGNRYGHPHEETLDLLREKNITVYRTDLHGTIIITTDGNTYSLKTEK</sequence>
<evidence type="ECO:0000259" key="1">
    <source>
        <dbReference type="SMART" id="SM00849"/>
    </source>
</evidence>
<dbReference type="PROSITE" id="PS51257">
    <property type="entry name" value="PROKAR_LIPOPROTEIN"/>
    <property type="match status" value="1"/>
</dbReference>
<dbReference type="EMBL" id="FOIF01000026">
    <property type="protein sequence ID" value="SES97531.1"/>
    <property type="molecule type" value="Genomic_DNA"/>
</dbReference>
<dbReference type="Proteomes" id="UP000243819">
    <property type="component" value="Unassembled WGS sequence"/>
</dbReference>
<gene>
    <name evidence="2" type="ORF">SAMN03080614_102626</name>
</gene>
<dbReference type="InterPro" id="IPR001279">
    <property type="entry name" value="Metallo-B-lactamas"/>
</dbReference>
<accession>A0A1I0AT00</accession>
<dbReference type="Gene3D" id="3.60.15.10">
    <property type="entry name" value="Ribonuclease Z/Hydroxyacylglutathione hydrolase-like"/>
    <property type="match status" value="1"/>
</dbReference>
<dbReference type="CDD" id="cd07731">
    <property type="entry name" value="ComA-like_MBL-fold"/>
    <property type="match status" value="1"/>
</dbReference>
<feature type="domain" description="Metallo-beta-lactamase" evidence="1">
    <location>
        <begin position="43"/>
        <end position="239"/>
    </location>
</feature>
<dbReference type="RefSeq" id="WP_091350805.1">
    <property type="nucleotide sequence ID" value="NZ_FOIF01000026.1"/>
</dbReference>
<evidence type="ECO:0000313" key="3">
    <source>
        <dbReference type="Proteomes" id="UP000243819"/>
    </source>
</evidence>
<dbReference type="STRING" id="1120990.SAMN03080614_102626"/>
<reference evidence="3" key="1">
    <citation type="submission" date="2016-10" db="EMBL/GenBank/DDBJ databases">
        <authorList>
            <person name="Varghese N."/>
            <person name="Submissions S."/>
        </authorList>
    </citation>
    <scope>NUCLEOTIDE SEQUENCE [LARGE SCALE GENOMIC DNA]</scope>
    <source>
        <strain evidence="3">DSM 13577</strain>
    </source>
</reference>
<dbReference type="AlphaFoldDB" id="A0A1I0AT00"/>
<dbReference type="InterPro" id="IPR036866">
    <property type="entry name" value="RibonucZ/Hydroxyglut_hydro"/>
</dbReference>
<protein>
    <submittedName>
        <fullName evidence="2">Metallo-beta-lactamase superfamily protein</fullName>
    </submittedName>
</protein>
<dbReference type="Pfam" id="PF00753">
    <property type="entry name" value="Lactamase_B"/>
    <property type="match status" value="1"/>
</dbReference>
<organism evidence="2 3">
    <name type="scientific">Anaerobranca gottschalkii DSM 13577</name>
    <dbReference type="NCBI Taxonomy" id="1120990"/>
    <lineage>
        <taxon>Bacteria</taxon>
        <taxon>Bacillati</taxon>
        <taxon>Bacillota</taxon>
        <taxon>Clostridia</taxon>
        <taxon>Eubacteriales</taxon>
        <taxon>Proteinivoracaceae</taxon>
        <taxon>Anaerobranca</taxon>
    </lineage>
</organism>
<keyword evidence="3" id="KW-1185">Reference proteome</keyword>
<dbReference type="PANTHER" id="PTHR30619:SF7">
    <property type="entry name" value="BETA-LACTAMASE DOMAIN PROTEIN"/>
    <property type="match status" value="1"/>
</dbReference>
<dbReference type="InterPro" id="IPR035681">
    <property type="entry name" value="ComA-like_MBL"/>
</dbReference>
<name>A0A1I0AT00_9FIRM</name>